<dbReference type="NCBIfam" id="TIGR01569">
    <property type="entry name" value="A_tha_TIGR01569"/>
    <property type="match status" value="1"/>
</dbReference>
<keyword evidence="5 8" id="KW-0812">Transmembrane</keyword>
<evidence type="ECO:0000256" key="1">
    <source>
        <dbReference type="ARBA" id="ARBA00004651"/>
    </source>
</evidence>
<dbReference type="EMBL" id="VIEB01000024">
    <property type="protein sequence ID" value="TQE12001.1"/>
    <property type="molecule type" value="Genomic_DNA"/>
</dbReference>
<comment type="subcellular location">
    <subcellularLocation>
        <location evidence="1 8">Cell membrane</location>
        <topology evidence="1 8">Multi-pass membrane protein</topology>
    </subcellularLocation>
</comment>
<evidence type="ECO:0000256" key="8">
    <source>
        <dbReference type="RuleBase" id="RU361233"/>
    </source>
</evidence>
<dbReference type="Pfam" id="PF04535">
    <property type="entry name" value="CASP_dom"/>
    <property type="match status" value="1"/>
</dbReference>
<keyword evidence="6 8" id="KW-1133">Transmembrane helix</keyword>
<evidence type="ECO:0000256" key="6">
    <source>
        <dbReference type="ARBA" id="ARBA00022989"/>
    </source>
</evidence>
<protein>
    <recommendedName>
        <fullName evidence="8">CASP-like protein</fullName>
    </recommendedName>
</protein>
<evidence type="ECO:0000256" key="4">
    <source>
        <dbReference type="ARBA" id="ARBA00022475"/>
    </source>
</evidence>
<dbReference type="STRING" id="106549.A0A540NLT8"/>
<evidence type="ECO:0000313" key="10">
    <source>
        <dbReference type="EMBL" id="TQE12001.1"/>
    </source>
</evidence>
<reference evidence="10 11" key="1">
    <citation type="journal article" date="2019" name="G3 (Bethesda)">
        <title>Sequencing of a Wild Apple (Malus baccata) Genome Unravels the Differences Between Cultivated and Wild Apple Species Regarding Disease Resistance and Cold Tolerance.</title>
        <authorList>
            <person name="Chen X."/>
        </authorList>
    </citation>
    <scope>NUCLEOTIDE SEQUENCE [LARGE SCALE GENOMIC DNA]</scope>
    <source>
        <strain evidence="11">cv. Shandingzi</strain>
        <tissue evidence="10">Leaves</tissue>
    </source>
</reference>
<feature type="transmembrane region" description="Helical" evidence="8">
    <location>
        <begin position="78"/>
        <end position="100"/>
    </location>
</feature>
<dbReference type="InterPro" id="IPR006459">
    <property type="entry name" value="CASP/CASPL"/>
</dbReference>
<sequence>MALENAQKLEDGTELVAVRKVTDSTIVVLRVVAFLATVSATVVMAFNKETKSIVVATVGTTPISVTLTAKFQHTPANVYFVIANGIASFHNLFMMAVHFFGDHTFKDKGLQLVMVAILDVMIVALLSSGDGAATFMAQLGKKGNSHAMWNKICDKFEKFCDHAGGAIIASYIGLLLLLVITALSIIKLLKRN</sequence>
<proteinExistence type="inferred from homology"/>
<feature type="transmembrane region" description="Helical" evidence="8">
    <location>
        <begin position="27"/>
        <end position="46"/>
    </location>
</feature>
<evidence type="ECO:0000256" key="5">
    <source>
        <dbReference type="ARBA" id="ARBA00022692"/>
    </source>
</evidence>
<gene>
    <name evidence="10" type="ORF">C1H46_002395</name>
</gene>
<keyword evidence="4 8" id="KW-1003">Cell membrane</keyword>
<keyword evidence="7 8" id="KW-0472">Membrane</keyword>
<dbReference type="GO" id="GO:0005886">
    <property type="term" value="C:plasma membrane"/>
    <property type="evidence" value="ECO:0007669"/>
    <property type="project" value="UniProtKB-SubCell"/>
</dbReference>
<organism evidence="10 11">
    <name type="scientific">Malus baccata</name>
    <name type="common">Siberian crab apple</name>
    <name type="synonym">Pyrus baccata</name>
    <dbReference type="NCBI Taxonomy" id="106549"/>
    <lineage>
        <taxon>Eukaryota</taxon>
        <taxon>Viridiplantae</taxon>
        <taxon>Streptophyta</taxon>
        <taxon>Embryophyta</taxon>
        <taxon>Tracheophyta</taxon>
        <taxon>Spermatophyta</taxon>
        <taxon>Magnoliopsida</taxon>
        <taxon>eudicotyledons</taxon>
        <taxon>Gunneridae</taxon>
        <taxon>Pentapetalae</taxon>
        <taxon>rosids</taxon>
        <taxon>fabids</taxon>
        <taxon>Rosales</taxon>
        <taxon>Rosaceae</taxon>
        <taxon>Amygdaloideae</taxon>
        <taxon>Maleae</taxon>
        <taxon>Malus</taxon>
    </lineage>
</organism>
<dbReference type="InterPro" id="IPR044173">
    <property type="entry name" value="CASPL"/>
</dbReference>
<feature type="domain" description="Casparian strip membrane protein" evidence="9">
    <location>
        <begin position="23"/>
        <end position="175"/>
    </location>
</feature>
<dbReference type="PANTHER" id="PTHR36488:SF8">
    <property type="entry name" value="CASP-LIKE PROTEIN 1U1"/>
    <property type="match status" value="1"/>
</dbReference>
<dbReference type="PANTHER" id="PTHR36488">
    <property type="entry name" value="CASP-LIKE PROTEIN 1U1"/>
    <property type="match status" value="1"/>
</dbReference>
<feature type="transmembrane region" description="Helical" evidence="8">
    <location>
        <begin position="112"/>
        <end position="129"/>
    </location>
</feature>
<evidence type="ECO:0000256" key="3">
    <source>
        <dbReference type="ARBA" id="ARBA00011489"/>
    </source>
</evidence>
<evidence type="ECO:0000259" key="9">
    <source>
        <dbReference type="Pfam" id="PF04535"/>
    </source>
</evidence>
<accession>A0A540NLT8</accession>
<name>A0A540NLT8_MALBA</name>
<keyword evidence="11" id="KW-1185">Reference proteome</keyword>
<evidence type="ECO:0000256" key="7">
    <source>
        <dbReference type="ARBA" id="ARBA00023136"/>
    </source>
</evidence>
<evidence type="ECO:0000256" key="2">
    <source>
        <dbReference type="ARBA" id="ARBA00007651"/>
    </source>
</evidence>
<dbReference type="AlphaFoldDB" id="A0A540NLT8"/>
<dbReference type="Proteomes" id="UP000315295">
    <property type="component" value="Unassembled WGS sequence"/>
</dbReference>
<comment type="subunit">
    <text evidence="3 8">Homodimer and heterodimers.</text>
</comment>
<comment type="similarity">
    <text evidence="2 8">Belongs to the Casparian strip membrane proteins (CASP) family.</text>
</comment>
<comment type="caution">
    <text evidence="10">The sequence shown here is derived from an EMBL/GenBank/DDBJ whole genome shotgun (WGS) entry which is preliminary data.</text>
</comment>
<feature type="transmembrane region" description="Helical" evidence="8">
    <location>
        <begin position="166"/>
        <end position="189"/>
    </location>
</feature>
<dbReference type="InterPro" id="IPR006702">
    <property type="entry name" value="CASP_dom"/>
</dbReference>
<evidence type="ECO:0000313" key="11">
    <source>
        <dbReference type="Proteomes" id="UP000315295"/>
    </source>
</evidence>